<dbReference type="AlphaFoldDB" id="A0A2T2XHM5"/>
<dbReference type="Proteomes" id="UP000242972">
    <property type="component" value="Unassembled WGS sequence"/>
</dbReference>
<gene>
    <name evidence="1" type="ORF">C7B46_07565</name>
</gene>
<evidence type="ECO:0008006" key="3">
    <source>
        <dbReference type="Google" id="ProtNLM"/>
    </source>
</evidence>
<name>A0A2T2XHM5_9FIRM</name>
<dbReference type="InterPro" id="IPR007169">
    <property type="entry name" value="RemA-like"/>
</dbReference>
<sequence length="83" mass="9312">MYLHVGQDIMVATDAIVAIVSKELLETSKDVRDLYAKLRSEGRVNGNLKEAKTLVVTRTGIILSNISANTLVRRVERLEDPFR</sequence>
<accession>A0A2T2XHM5</accession>
<evidence type="ECO:0000313" key="1">
    <source>
        <dbReference type="EMBL" id="PSR33966.1"/>
    </source>
</evidence>
<dbReference type="NCBIfam" id="NF046065">
    <property type="entry name" value="MtxRegRemB"/>
    <property type="match status" value="1"/>
</dbReference>
<evidence type="ECO:0000313" key="2">
    <source>
        <dbReference type="Proteomes" id="UP000242972"/>
    </source>
</evidence>
<dbReference type="EMBL" id="PXYW01000014">
    <property type="protein sequence ID" value="PSR33966.1"/>
    <property type="molecule type" value="Genomic_DNA"/>
</dbReference>
<organism evidence="1 2">
    <name type="scientific">Sulfobacillus benefaciens</name>
    <dbReference type="NCBI Taxonomy" id="453960"/>
    <lineage>
        <taxon>Bacteria</taxon>
        <taxon>Bacillati</taxon>
        <taxon>Bacillota</taxon>
        <taxon>Clostridia</taxon>
        <taxon>Eubacteriales</taxon>
        <taxon>Clostridiales Family XVII. Incertae Sedis</taxon>
        <taxon>Sulfobacillus</taxon>
    </lineage>
</organism>
<protein>
    <recommendedName>
        <fullName evidence="3">DUF370 domain-containing protein</fullName>
    </recommendedName>
</protein>
<reference evidence="1 2" key="1">
    <citation type="journal article" date="2014" name="BMC Genomics">
        <title>Comparison of environmental and isolate Sulfobacillus genomes reveals diverse carbon, sulfur, nitrogen, and hydrogen metabolisms.</title>
        <authorList>
            <person name="Justice N.B."/>
            <person name="Norman A."/>
            <person name="Brown C.T."/>
            <person name="Singh A."/>
            <person name="Thomas B.C."/>
            <person name="Banfield J.F."/>
        </authorList>
    </citation>
    <scope>NUCLEOTIDE SEQUENCE [LARGE SCALE GENOMIC DNA]</scope>
    <source>
        <strain evidence="1">AMDSBA4</strain>
    </source>
</reference>
<proteinExistence type="predicted"/>
<dbReference type="Pfam" id="PF04025">
    <property type="entry name" value="RemA-like"/>
    <property type="match status" value="1"/>
</dbReference>
<comment type="caution">
    <text evidence="1">The sequence shown here is derived from an EMBL/GenBank/DDBJ whole genome shotgun (WGS) entry which is preliminary data.</text>
</comment>